<dbReference type="InterPro" id="IPR052528">
    <property type="entry name" value="Sugar_transport-like"/>
</dbReference>
<evidence type="ECO:0000256" key="4">
    <source>
        <dbReference type="SAM" id="Phobius"/>
    </source>
</evidence>
<evidence type="ECO:0000259" key="5">
    <source>
        <dbReference type="PROSITE" id="PS50850"/>
    </source>
</evidence>
<feature type="transmembrane region" description="Helical" evidence="4">
    <location>
        <begin position="326"/>
        <end position="344"/>
    </location>
</feature>
<feature type="transmembrane region" description="Helical" evidence="4">
    <location>
        <begin position="392"/>
        <end position="412"/>
    </location>
</feature>
<dbReference type="Proteomes" id="UP001597135">
    <property type="component" value="Unassembled WGS sequence"/>
</dbReference>
<dbReference type="Pfam" id="PF07690">
    <property type="entry name" value="MFS_1"/>
    <property type="match status" value="1"/>
</dbReference>
<dbReference type="InterPro" id="IPR011701">
    <property type="entry name" value="MFS"/>
</dbReference>
<feature type="transmembrane region" description="Helical" evidence="4">
    <location>
        <begin position="271"/>
        <end position="289"/>
    </location>
</feature>
<feature type="transmembrane region" description="Helical" evidence="4">
    <location>
        <begin position="191"/>
        <end position="212"/>
    </location>
</feature>
<gene>
    <name evidence="6" type="ORF">ACFQ4E_20225</name>
</gene>
<proteinExistence type="predicted"/>
<keyword evidence="3 4" id="KW-0472">Membrane</keyword>
<feature type="transmembrane region" description="Helical" evidence="4">
    <location>
        <begin position="364"/>
        <end position="386"/>
    </location>
</feature>
<dbReference type="Gene3D" id="1.20.1250.20">
    <property type="entry name" value="MFS general substrate transporter like domains"/>
    <property type="match status" value="1"/>
</dbReference>
<organism evidence="6 7">
    <name type="scientific">Litorisediminicola beolgyonensis</name>
    <dbReference type="NCBI Taxonomy" id="1173614"/>
    <lineage>
        <taxon>Bacteria</taxon>
        <taxon>Pseudomonadati</taxon>
        <taxon>Pseudomonadota</taxon>
        <taxon>Alphaproteobacteria</taxon>
        <taxon>Rhodobacterales</taxon>
        <taxon>Paracoccaceae</taxon>
        <taxon>Litorisediminicola</taxon>
    </lineage>
</organism>
<dbReference type="SUPFAM" id="SSF103473">
    <property type="entry name" value="MFS general substrate transporter"/>
    <property type="match status" value="1"/>
</dbReference>
<accession>A0ABW3ZPI0</accession>
<evidence type="ECO:0000313" key="7">
    <source>
        <dbReference type="Proteomes" id="UP001597135"/>
    </source>
</evidence>
<reference evidence="7" key="1">
    <citation type="journal article" date="2019" name="Int. J. Syst. Evol. Microbiol.">
        <title>The Global Catalogue of Microorganisms (GCM) 10K type strain sequencing project: providing services to taxonomists for standard genome sequencing and annotation.</title>
        <authorList>
            <consortium name="The Broad Institute Genomics Platform"/>
            <consortium name="The Broad Institute Genome Sequencing Center for Infectious Disease"/>
            <person name="Wu L."/>
            <person name="Ma J."/>
        </authorList>
    </citation>
    <scope>NUCLEOTIDE SEQUENCE [LARGE SCALE GENOMIC DNA]</scope>
    <source>
        <strain evidence="7">CCUG 62953</strain>
    </source>
</reference>
<keyword evidence="2 4" id="KW-1133">Transmembrane helix</keyword>
<dbReference type="EMBL" id="JBHTMU010000071">
    <property type="protein sequence ID" value="MFD1344767.1"/>
    <property type="molecule type" value="Genomic_DNA"/>
</dbReference>
<evidence type="ECO:0000256" key="3">
    <source>
        <dbReference type="ARBA" id="ARBA00023136"/>
    </source>
</evidence>
<evidence type="ECO:0000256" key="1">
    <source>
        <dbReference type="ARBA" id="ARBA00022692"/>
    </source>
</evidence>
<dbReference type="PANTHER" id="PTHR23526">
    <property type="entry name" value="INTEGRAL MEMBRANE TRANSPORT PROTEIN-RELATED"/>
    <property type="match status" value="1"/>
</dbReference>
<feature type="transmembrane region" description="Helical" evidence="4">
    <location>
        <begin position="301"/>
        <end position="320"/>
    </location>
</feature>
<sequence length="420" mass="43337">MTHIDESQIYGTLTDDGGEASAQEARNGLRHMTSLSMTKVADGLLSPKLVLAWIMSAIGAPAVLVSFLVPIREAGALLPQVLLAGVVEARRHRKWVWVAGSVGQGISAAAIALFALTLEGWIGGIAICAALAVLACSRAACSVSYKDILGKTVAKTRRGAVKGVAGSASSAAVLIFALLLLSGYLQEITPLAVAVGVAAVLWLVAAVTFSTLEEKASDPDPEKAGSIDWTPLREDAQFRRFIAARGALTATALAPPYLVLLDGGEGQLQKLGALLLASAAAAFVSSYVWGRMSDRSSRRVLILGGIGGALSMLAAVGADLAGWTAALWVTPVILFLMQIAYQGVRQGRSTYLVDMAPEDSRSTYAALANTAIGLLLLASGLFGGLLSAAGPLWALAGFAALSLVGALIARGLDEVETEAD</sequence>
<dbReference type="RefSeq" id="WP_386806342.1">
    <property type="nucleotide sequence ID" value="NZ_JBHTMU010000071.1"/>
</dbReference>
<feature type="transmembrane region" description="Helical" evidence="4">
    <location>
        <begin position="164"/>
        <end position="185"/>
    </location>
</feature>
<keyword evidence="1 4" id="KW-0812">Transmembrane</keyword>
<protein>
    <submittedName>
        <fullName evidence="6">MFS transporter</fullName>
    </submittedName>
</protein>
<feature type="transmembrane region" description="Helical" evidence="4">
    <location>
        <begin position="242"/>
        <end position="259"/>
    </location>
</feature>
<feature type="transmembrane region" description="Helical" evidence="4">
    <location>
        <begin position="121"/>
        <end position="143"/>
    </location>
</feature>
<feature type="transmembrane region" description="Helical" evidence="4">
    <location>
        <begin position="95"/>
        <end position="115"/>
    </location>
</feature>
<dbReference type="InterPro" id="IPR020846">
    <property type="entry name" value="MFS_dom"/>
</dbReference>
<dbReference type="PROSITE" id="PS50850">
    <property type="entry name" value="MFS"/>
    <property type="match status" value="1"/>
</dbReference>
<feature type="transmembrane region" description="Helical" evidence="4">
    <location>
        <begin position="50"/>
        <end position="69"/>
    </location>
</feature>
<name>A0ABW3ZPI0_9RHOB</name>
<feature type="domain" description="Major facilitator superfamily (MFS) profile" evidence="5">
    <location>
        <begin position="194"/>
        <end position="420"/>
    </location>
</feature>
<keyword evidence="7" id="KW-1185">Reference proteome</keyword>
<comment type="caution">
    <text evidence="6">The sequence shown here is derived from an EMBL/GenBank/DDBJ whole genome shotgun (WGS) entry which is preliminary data.</text>
</comment>
<dbReference type="InterPro" id="IPR036259">
    <property type="entry name" value="MFS_trans_sf"/>
</dbReference>
<dbReference type="PANTHER" id="PTHR23526:SF2">
    <property type="entry name" value="MAJOR FACILITATOR SUPERFAMILY (MFS) PROFILE DOMAIN-CONTAINING PROTEIN"/>
    <property type="match status" value="1"/>
</dbReference>
<evidence type="ECO:0000313" key="6">
    <source>
        <dbReference type="EMBL" id="MFD1344767.1"/>
    </source>
</evidence>
<evidence type="ECO:0000256" key="2">
    <source>
        <dbReference type="ARBA" id="ARBA00022989"/>
    </source>
</evidence>